<comment type="caution">
    <text evidence="2">The sequence shown here is derived from an EMBL/GenBank/DDBJ whole genome shotgun (WGS) entry which is preliminary data.</text>
</comment>
<dbReference type="AlphaFoldDB" id="A0AAI8VB17"/>
<dbReference type="EMBL" id="CAUWAG010000003">
    <property type="protein sequence ID" value="CAJ2501684.1"/>
    <property type="molecule type" value="Genomic_DNA"/>
</dbReference>
<gene>
    <name evidence="2" type="ORF">KHLLAP_LOCUS2152</name>
</gene>
<dbReference type="Proteomes" id="UP001295740">
    <property type="component" value="Unassembled WGS sequence"/>
</dbReference>
<keyword evidence="3" id="KW-1185">Reference proteome</keyword>
<name>A0AAI8VB17_9PEZI</name>
<reference evidence="2" key="1">
    <citation type="submission" date="2023-10" db="EMBL/GenBank/DDBJ databases">
        <authorList>
            <person name="Hackl T."/>
        </authorList>
    </citation>
    <scope>NUCLEOTIDE SEQUENCE</scope>
</reference>
<sequence length="284" mass="29788">MAWVAEPILSRGGSKAGLGEVVREKECNNTMMEPISTTLLSLPARDRISIWRNEVSAAQVYCVCSAPATATAADRVGSEHVDSASKPGEASTQPVGARHQHQQGRAGGFLGLGPRSKSGLTKGHLGQELTRCPVCASPTDGVAYVPLGSDGAYGLVRAAAVVGARFERRKLLKAVSGVFKGTRGVRLPKVGEPLSPTAPGTENEADRNGCPRRAGTEMYCQLRQGERVDGSGNDEDGTGSVATLVTELNEEGGRGKPRLGIDETAARLRRAQKLLEKSTPGGEC</sequence>
<evidence type="ECO:0000313" key="2">
    <source>
        <dbReference type="EMBL" id="CAJ2501684.1"/>
    </source>
</evidence>
<organism evidence="2 3">
    <name type="scientific">Anthostomella pinea</name>
    <dbReference type="NCBI Taxonomy" id="933095"/>
    <lineage>
        <taxon>Eukaryota</taxon>
        <taxon>Fungi</taxon>
        <taxon>Dikarya</taxon>
        <taxon>Ascomycota</taxon>
        <taxon>Pezizomycotina</taxon>
        <taxon>Sordariomycetes</taxon>
        <taxon>Xylariomycetidae</taxon>
        <taxon>Xylariales</taxon>
        <taxon>Xylariaceae</taxon>
        <taxon>Anthostomella</taxon>
    </lineage>
</organism>
<evidence type="ECO:0000256" key="1">
    <source>
        <dbReference type="SAM" id="MobiDB-lite"/>
    </source>
</evidence>
<feature type="region of interest" description="Disordered" evidence="1">
    <location>
        <begin position="75"/>
        <end position="112"/>
    </location>
</feature>
<proteinExistence type="predicted"/>
<feature type="region of interest" description="Disordered" evidence="1">
    <location>
        <begin position="190"/>
        <end position="212"/>
    </location>
</feature>
<protein>
    <submittedName>
        <fullName evidence="2">Uu.00g045370.m01.CDS01</fullName>
    </submittedName>
</protein>
<evidence type="ECO:0000313" key="3">
    <source>
        <dbReference type="Proteomes" id="UP001295740"/>
    </source>
</evidence>
<accession>A0AAI8VB17</accession>